<comment type="similarity">
    <text evidence="1">Belongs to the cytochrome c oxidase VIIc family.</text>
</comment>
<accession>A0ABR3FE04</accession>
<evidence type="ECO:0000313" key="3">
    <source>
        <dbReference type="Proteomes" id="UP001465976"/>
    </source>
</evidence>
<keyword evidence="1" id="KW-0496">Mitochondrion</keyword>
<dbReference type="Proteomes" id="UP001465976">
    <property type="component" value="Unassembled WGS sequence"/>
</dbReference>
<keyword evidence="3" id="KW-1185">Reference proteome</keyword>
<reference evidence="2 3" key="1">
    <citation type="submission" date="2024-02" db="EMBL/GenBank/DDBJ databases">
        <title>A draft genome for the cacao thread blight pathogen Marasmius crinis-equi.</title>
        <authorList>
            <person name="Cohen S.P."/>
            <person name="Baruah I.K."/>
            <person name="Amoako-Attah I."/>
            <person name="Bukari Y."/>
            <person name="Meinhardt L.W."/>
            <person name="Bailey B.A."/>
        </authorList>
    </citation>
    <scope>NUCLEOTIDE SEQUENCE [LARGE SCALE GENOMIC DNA]</scope>
    <source>
        <strain evidence="2 3">GH-76</strain>
    </source>
</reference>
<keyword evidence="1" id="KW-0472">Membrane</keyword>
<sequence>MSLVSRSGLRFAQHGLRTAGRRGIKSTTRPIGPGAAHTTVVTDHLPFSYAKKTAFGASLFAFATAALGLPSAAIYLRWHKAGGLKA</sequence>
<protein>
    <recommendedName>
        <fullName evidence="1">Cytochrome c oxidase subunit 8, mitochondrial</fullName>
    </recommendedName>
    <alternativeName>
        <fullName evidence="1">Cytochrome c oxidase polypeptide VIII</fullName>
    </alternativeName>
</protein>
<keyword evidence="1" id="KW-0812">Transmembrane</keyword>
<dbReference type="Pfam" id="PF02935">
    <property type="entry name" value="COX7C"/>
    <property type="match status" value="1"/>
</dbReference>
<evidence type="ECO:0000313" key="2">
    <source>
        <dbReference type="EMBL" id="KAL0573499.1"/>
    </source>
</evidence>
<dbReference type="EMBL" id="JBAHYK010000498">
    <property type="protein sequence ID" value="KAL0573499.1"/>
    <property type="molecule type" value="Genomic_DNA"/>
</dbReference>
<gene>
    <name evidence="2" type="ORF">V5O48_008452</name>
</gene>
<proteinExistence type="inferred from homology"/>
<keyword evidence="1" id="KW-1133">Transmembrane helix</keyword>
<organism evidence="2 3">
    <name type="scientific">Marasmius crinis-equi</name>
    <dbReference type="NCBI Taxonomy" id="585013"/>
    <lineage>
        <taxon>Eukaryota</taxon>
        <taxon>Fungi</taxon>
        <taxon>Dikarya</taxon>
        <taxon>Basidiomycota</taxon>
        <taxon>Agaricomycotina</taxon>
        <taxon>Agaricomycetes</taxon>
        <taxon>Agaricomycetidae</taxon>
        <taxon>Agaricales</taxon>
        <taxon>Marasmiineae</taxon>
        <taxon>Marasmiaceae</taxon>
        <taxon>Marasmius</taxon>
    </lineage>
</organism>
<keyword evidence="1" id="KW-0809">Transit peptide</keyword>
<comment type="function">
    <text evidence="1">Component of the cytochrome c oxidase, the last enzyme in the mitochondrial electron transport chain which drives oxidative phosphorylation. The respiratory chain contains 3 multisubunit complexes succinate dehydrogenase (complex II, CII), ubiquinol-cytochrome c oxidoreductase (cytochrome b-c1 complex, complex III, CIII) and cytochrome c oxidase (complex IV, CIV), that cooperate to transfer electrons derived from NADH and succinate to molecular oxygen, creating an electrochemical gradient over the inner membrane that drives transmembrane transport and the ATP synthase. Cytochrome c oxidase is the component of the respiratory chain that catalyzes the reduction of oxygen to water. Electrons originating from reduced cytochrome c in the intermembrane space (IMS) are transferred via the dinuclear copper A center (CU(A)) of subunit 2 and heme A of subunit 1 to the active site in subunit 1, a binuclear center (BNC) formed by heme A3 and copper B (CU(B)). The BNC reduces molecular oxygen to 2 water molecules using 4 electrons from cytochrome c in the IMS and 4 protons from the mitochondrial matrix.</text>
</comment>
<dbReference type="InterPro" id="IPR004202">
    <property type="entry name" value="COX7C/Cox8"/>
</dbReference>
<comment type="subunit">
    <text evidence="1">Component of the cytochrome c oxidase (complex IV, CIV), a multisubunit enzyme composed of a catalytic core of 3 subunits and several supernumerary subunits. The complex exists as a monomer or a dimer and forms supercomplexes (SCs) in the inner mitochondrial membrane with ubiquinol-cytochrome c oxidoreductase (cytochrome b-c1 complex, complex III, CIII).</text>
</comment>
<comment type="pathway">
    <text evidence="1">Energy metabolism; oxidative phosphorylation.</text>
</comment>
<feature type="transmembrane region" description="Helical" evidence="1">
    <location>
        <begin position="54"/>
        <end position="76"/>
    </location>
</feature>
<keyword evidence="1" id="KW-0999">Mitochondrion inner membrane</keyword>
<comment type="caution">
    <text evidence="2">The sequence shown here is derived from an EMBL/GenBank/DDBJ whole genome shotgun (WGS) entry which is preliminary data.</text>
</comment>
<name>A0ABR3FE04_9AGAR</name>
<comment type="subcellular location">
    <subcellularLocation>
        <location evidence="1">Mitochondrion inner membrane</location>
        <topology evidence="1">Single-pass membrane protein</topology>
    </subcellularLocation>
</comment>
<evidence type="ECO:0000256" key="1">
    <source>
        <dbReference type="RuleBase" id="RU368123"/>
    </source>
</evidence>